<gene>
    <name evidence="9" type="ORF">BDD41_0226</name>
</gene>
<evidence type="ECO:0000256" key="3">
    <source>
        <dbReference type="ARBA" id="ARBA00022475"/>
    </source>
</evidence>
<dbReference type="PANTHER" id="PTHR34582:SF6">
    <property type="entry name" value="UPF0702 TRANSMEMBRANE PROTEIN YCAP"/>
    <property type="match status" value="1"/>
</dbReference>
<dbReference type="RefSeq" id="WP_114537601.1">
    <property type="nucleotide sequence ID" value="NZ_CP038196.1"/>
</dbReference>
<feature type="domain" description="YetF-like N-terminal transmembrane" evidence="8">
    <location>
        <begin position="12"/>
        <end position="72"/>
    </location>
</feature>
<dbReference type="AlphaFoldDB" id="A0A369TV49"/>
<evidence type="ECO:0000259" key="7">
    <source>
        <dbReference type="Pfam" id="PF04239"/>
    </source>
</evidence>
<feature type="domain" description="YetF C-terminal" evidence="7">
    <location>
        <begin position="78"/>
        <end position="148"/>
    </location>
</feature>
<proteinExistence type="inferred from homology"/>
<dbReference type="InterPro" id="IPR007353">
    <property type="entry name" value="DUF421"/>
</dbReference>
<protein>
    <submittedName>
        <fullName evidence="9">Uncharacterized protein DUF421</fullName>
    </submittedName>
</protein>
<accession>A0A3D9XXU2</accession>
<keyword evidence="6" id="KW-0472">Membrane</keyword>
<evidence type="ECO:0000313" key="10">
    <source>
        <dbReference type="Proteomes" id="UP000256941"/>
    </source>
</evidence>
<sequence>MDSVIRGVAIYLALLVMTRLSGRRTLAQTTPFDLVLLLIIAETTQQALLGDDFSIVNAVVLMITLVTVDVILSFAKMRSTRLATWLDGTPTVLMSRGEVDRAALERSRMGITDILEAARVQHGLANLQQIDAAVLEISGAISIIPRKDQG</sequence>
<dbReference type="InterPro" id="IPR048454">
    <property type="entry name" value="YetF_N"/>
</dbReference>
<dbReference type="Pfam" id="PF20730">
    <property type="entry name" value="YetF_N"/>
    <property type="match status" value="1"/>
</dbReference>
<keyword evidence="5" id="KW-1133">Transmembrane helix</keyword>
<dbReference type="GO" id="GO:0005886">
    <property type="term" value="C:plasma membrane"/>
    <property type="evidence" value="ECO:0007669"/>
    <property type="project" value="UniProtKB-SubCell"/>
</dbReference>
<evidence type="ECO:0000256" key="5">
    <source>
        <dbReference type="ARBA" id="ARBA00022989"/>
    </source>
</evidence>
<keyword evidence="4" id="KW-0812">Transmembrane</keyword>
<comment type="subcellular location">
    <subcellularLocation>
        <location evidence="1">Cell membrane</location>
        <topology evidence="1">Multi-pass membrane protein</topology>
    </subcellularLocation>
</comment>
<dbReference type="EMBL" id="QTUJ01000001">
    <property type="protein sequence ID" value="REF71769.1"/>
    <property type="molecule type" value="Genomic_DNA"/>
</dbReference>
<accession>A0A369TV49</accession>
<evidence type="ECO:0000256" key="6">
    <source>
        <dbReference type="ARBA" id="ARBA00023136"/>
    </source>
</evidence>
<name>A0A369TV49_PARVE</name>
<comment type="caution">
    <text evidence="9">The sequence shown here is derived from an EMBL/GenBank/DDBJ whole genome shotgun (WGS) entry which is preliminary data.</text>
</comment>
<comment type="similarity">
    <text evidence="2">Belongs to the UPF0702 family.</text>
</comment>
<reference evidence="9 10" key="1">
    <citation type="submission" date="2018-08" db="EMBL/GenBank/DDBJ databases">
        <title>Genomic Encyclopedia of Archaeal and Bacterial Type Strains, Phase II (KMG-II): from individual species to whole genera.</title>
        <authorList>
            <person name="Goeker M."/>
        </authorList>
    </citation>
    <scope>NUCLEOTIDE SEQUENCE [LARGE SCALE GENOMIC DNA]</scope>
    <source>
        <strain evidence="9 10">DSM 17099</strain>
    </source>
</reference>
<evidence type="ECO:0000313" key="9">
    <source>
        <dbReference type="EMBL" id="REF71769.1"/>
    </source>
</evidence>
<dbReference type="Proteomes" id="UP000256941">
    <property type="component" value="Unassembled WGS sequence"/>
</dbReference>
<keyword evidence="3" id="KW-1003">Cell membrane</keyword>
<evidence type="ECO:0000256" key="1">
    <source>
        <dbReference type="ARBA" id="ARBA00004651"/>
    </source>
</evidence>
<dbReference type="Gene3D" id="3.30.240.20">
    <property type="entry name" value="bsu07140 like domains"/>
    <property type="match status" value="1"/>
</dbReference>
<evidence type="ECO:0000256" key="4">
    <source>
        <dbReference type="ARBA" id="ARBA00022692"/>
    </source>
</evidence>
<evidence type="ECO:0000259" key="8">
    <source>
        <dbReference type="Pfam" id="PF20730"/>
    </source>
</evidence>
<evidence type="ECO:0000256" key="2">
    <source>
        <dbReference type="ARBA" id="ARBA00006448"/>
    </source>
</evidence>
<dbReference type="PANTHER" id="PTHR34582">
    <property type="entry name" value="UPF0702 TRANSMEMBRANE PROTEIN YCAP"/>
    <property type="match status" value="1"/>
</dbReference>
<organism evidence="9 10">
    <name type="scientific">Paracoccus versutus</name>
    <name type="common">Thiobacillus versutus</name>
    <dbReference type="NCBI Taxonomy" id="34007"/>
    <lineage>
        <taxon>Bacteria</taxon>
        <taxon>Pseudomonadati</taxon>
        <taxon>Pseudomonadota</taxon>
        <taxon>Alphaproteobacteria</taxon>
        <taxon>Rhodobacterales</taxon>
        <taxon>Paracoccaceae</taxon>
        <taxon>Paracoccus</taxon>
    </lineage>
</organism>
<dbReference type="Pfam" id="PF04239">
    <property type="entry name" value="DUF421"/>
    <property type="match status" value="1"/>
</dbReference>
<dbReference type="InterPro" id="IPR023090">
    <property type="entry name" value="UPF0702_alpha/beta_dom_sf"/>
</dbReference>